<name>A0A1F7GM62_9BACT</name>
<organism evidence="1 2">
    <name type="scientific">Candidatus Roizmanbacteria bacterium RIFCSPHIGHO2_01_FULL_39_24</name>
    <dbReference type="NCBI Taxonomy" id="1802032"/>
    <lineage>
        <taxon>Bacteria</taxon>
        <taxon>Candidatus Roizmaniibacteriota</taxon>
    </lineage>
</organism>
<dbReference type="Proteomes" id="UP000176850">
    <property type="component" value="Unassembled WGS sequence"/>
</dbReference>
<comment type="caution">
    <text evidence="1">The sequence shown here is derived from an EMBL/GenBank/DDBJ whole genome shotgun (WGS) entry which is preliminary data.</text>
</comment>
<dbReference type="EMBL" id="MFZH01000003">
    <property type="protein sequence ID" value="OGK20009.1"/>
    <property type="molecule type" value="Genomic_DNA"/>
</dbReference>
<evidence type="ECO:0000313" key="2">
    <source>
        <dbReference type="Proteomes" id="UP000176850"/>
    </source>
</evidence>
<gene>
    <name evidence="1" type="ORF">A2799_04570</name>
</gene>
<sequence>MKDNNSINKELLRKLEEVSELLKTLIIVELAKNGTNREQVRKVLDVVDNNRTSKIISAVNFNNTRKGEKNG</sequence>
<accession>A0A1F7GM62</accession>
<proteinExistence type="predicted"/>
<reference evidence="1 2" key="1">
    <citation type="journal article" date="2016" name="Nat. Commun.">
        <title>Thousands of microbial genomes shed light on interconnected biogeochemical processes in an aquifer system.</title>
        <authorList>
            <person name="Anantharaman K."/>
            <person name="Brown C.T."/>
            <person name="Hug L.A."/>
            <person name="Sharon I."/>
            <person name="Castelle C.J."/>
            <person name="Probst A.J."/>
            <person name="Thomas B.C."/>
            <person name="Singh A."/>
            <person name="Wilkins M.J."/>
            <person name="Karaoz U."/>
            <person name="Brodie E.L."/>
            <person name="Williams K.H."/>
            <person name="Hubbard S.S."/>
            <person name="Banfield J.F."/>
        </authorList>
    </citation>
    <scope>NUCLEOTIDE SEQUENCE [LARGE SCALE GENOMIC DNA]</scope>
</reference>
<protein>
    <submittedName>
        <fullName evidence="1">Uncharacterized protein</fullName>
    </submittedName>
</protein>
<dbReference type="AlphaFoldDB" id="A0A1F7GM62"/>
<evidence type="ECO:0000313" key="1">
    <source>
        <dbReference type="EMBL" id="OGK20009.1"/>
    </source>
</evidence>